<keyword evidence="1" id="KW-0238">DNA-binding</keyword>
<dbReference type="GO" id="GO:0006355">
    <property type="term" value="P:regulation of DNA-templated transcription"/>
    <property type="evidence" value="ECO:0007669"/>
    <property type="project" value="InterPro"/>
</dbReference>
<dbReference type="InterPro" id="IPR016032">
    <property type="entry name" value="Sig_transdc_resp-reg_C-effctor"/>
</dbReference>
<dbReference type="InterPro" id="IPR036388">
    <property type="entry name" value="WH-like_DNA-bd_sf"/>
</dbReference>
<dbReference type="EMBL" id="JACHGN010000002">
    <property type="protein sequence ID" value="MBB5131546.1"/>
    <property type="molecule type" value="Genomic_DNA"/>
</dbReference>
<feature type="domain" description="OmpR/PhoB-type" evidence="2">
    <location>
        <begin position="43"/>
        <end position="91"/>
    </location>
</feature>
<evidence type="ECO:0000313" key="3">
    <source>
        <dbReference type="EMBL" id="MBB5131546.1"/>
    </source>
</evidence>
<dbReference type="InterPro" id="IPR011010">
    <property type="entry name" value="DNA_brk_join_enz"/>
</dbReference>
<dbReference type="AlphaFoldDB" id="A0A840NZB6"/>
<gene>
    <name evidence="3" type="ORF">HNP84_001252</name>
</gene>
<dbReference type="SUPFAM" id="SSF56349">
    <property type="entry name" value="DNA breaking-rejoining enzymes"/>
    <property type="match status" value="1"/>
</dbReference>
<reference evidence="3 4" key="1">
    <citation type="submission" date="2020-08" db="EMBL/GenBank/DDBJ databases">
        <title>Genomic Encyclopedia of Type Strains, Phase IV (KMG-IV): sequencing the most valuable type-strain genomes for metagenomic binning, comparative biology and taxonomic classification.</title>
        <authorList>
            <person name="Goeker M."/>
        </authorList>
    </citation>
    <scope>NUCLEOTIDE SEQUENCE [LARGE SCALE GENOMIC DNA]</scope>
    <source>
        <strain evidence="3 4">DSM 45615</strain>
    </source>
</reference>
<dbReference type="InterPro" id="IPR001867">
    <property type="entry name" value="OmpR/PhoB-type_DNA-bd"/>
</dbReference>
<dbReference type="RefSeq" id="WP_185048359.1">
    <property type="nucleotide sequence ID" value="NZ_BAABIX010000022.1"/>
</dbReference>
<evidence type="ECO:0000259" key="2">
    <source>
        <dbReference type="Pfam" id="PF00486"/>
    </source>
</evidence>
<dbReference type="GO" id="GO:0000160">
    <property type="term" value="P:phosphorelay signal transduction system"/>
    <property type="evidence" value="ECO:0007669"/>
    <property type="project" value="InterPro"/>
</dbReference>
<accession>A0A840NZB6</accession>
<protein>
    <recommendedName>
        <fullName evidence="2">OmpR/PhoB-type domain-containing protein</fullName>
    </recommendedName>
</protein>
<sequence>MSFFMVKGGELRRMRVTRFVFSGPVDIVVEGVAKDIVGSFRKAILAALAVKEGKVMSSDALIDVVWAGSSPPTVTNTLQSHISFLRRAFESMGGVLRRSNFCRRIWRSACDGQPEAEEPVAPILQGAVFHRLSHHHKTILDELDVPDVLACERMGHRMKGISGRYSHVTEVMRTRLVKGLQRYWARMRKAAG</sequence>
<proteinExistence type="predicted"/>
<dbReference type="GO" id="GO:0003677">
    <property type="term" value="F:DNA binding"/>
    <property type="evidence" value="ECO:0007669"/>
    <property type="project" value="UniProtKB-KW"/>
</dbReference>
<organism evidence="3 4">
    <name type="scientific">Thermocatellispora tengchongensis</name>
    <dbReference type="NCBI Taxonomy" id="1073253"/>
    <lineage>
        <taxon>Bacteria</taxon>
        <taxon>Bacillati</taxon>
        <taxon>Actinomycetota</taxon>
        <taxon>Actinomycetes</taxon>
        <taxon>Streptosporangiales</taxon>
        <taxon>Streptosporangiaceae</taxon>
        <taxon>Thermocatellispora</taxon>
    </lineage>
</organism>
<dbReference type="Gene3D" id="1.10.10.10">
    <property type="entry name" value="Winged helix-like DNA-binding domain superfamily/Winged helix DNA-binding domain"/>
    <property type="match status" value="1"/>
</dbReference>
<evidence type="ECO:0000313" key="4">
    <source>
        <dbReference type="Proteomes" id="UP000578449"/>
    </source>
</evidence>
<name>A0A840NZB6_9ACTN</name>
<evidence type="ECO:0000256" key="1">
    <source>
        <dbReference type="ARBA" id="ARBA00023125"/>
    </source>
</evidence>
<dbReference type="Pfam" id="PF00486">
    <property type="entry name" value="Trans_reg_C"/>
    <property type="match status" value="1"/>
</dbReference>
<keyword evidence="4" id="KW-1185">Reference proteome</keyword>
<comment type="caution">
    <text evidence="3">The sequence shown here is derived from an EMBL/GenBank/DDBJ whole genome shotgun (WGS) entry which is preliminary data.</text>
</comment>
<dbReference type="SUPFAM" id="SSF46894">
    <property type="entry name" value="C-terminal effector domain of the bipartite response regulators"/>
    <property type="match status" value="1"/>
</dbReference>
<dbReference type="Proteomes" id="UP000578449">
    <property type="component" value="Unassembled WGS sequence"/>
</dbReference>